<gene>
    <name evidence="2" type="ORF">BO70DRAFT_397128</name>
</gene>
<organism evidence="2 3">
    <name type="scientific">Aspergillus heteromorphus CBS 117.55</name>
    <dbReference type="NCBI Taxonomy" id="1448321"/>
    <lineage>
        <taxon>Eukaryota</taxon>
        <taxon>Fungi</taxon>
        <taxon>Dikarya</taxon>
        <taxon>Ascomycota</taxon>
        <taxon>Pezizomycotina</taxon>
        <taxon>Eurotiomycetes</taxon>
        <taxon>Eurotiomycetidae</taxon>
        <taxon>Eurotiales</taxon>
        <taxon>Aspergillaceae</taxon>
        <taxon>Aspergillus</taxon>
        <taxon>Aspergillus subgen. Circumdati</taxon>
    </lineage>
</organism>
<evidence type="ECO:0000313" key="2">
    <source>
        <dbReference type="EMBL" id="PWY79644.1"/>
    </source>
</evidence>
<dbReference type="GeneID" id="37068909"/>
<evidence type="ECO:0000256" key="1">
    <source>
        <dbReference type="SAM" id="MobiDB-lite"/>
    </source>
</evidence>
<name>A0A317VZ69_9EURO</name>
<dbReference type="InterPro" id="IPR027417">
    <property type="entry name" value="P-loop_NTPase"/>
</dbReference>
<dbReference type="VEuPathDB" id="FungiDB:BO70DRAFT_397128"/>
<proteinExistence type="predicted"/>
<dbReference type="Gene3D" id="3.40.50.300">
    <property type="entry name" value="P-loop containing nucleotide triphosphate hydrolases"/>
    <property type="match status" value="1"/>
</dbReference>
<evidence type="ECO:0008006" key="4">
    <source>
        <dbReference type="Google" id="ProtNLM"/>
    </source>
</evidence>
<dbReference type="EMBL" id="MSFL01000015">
    <property type="protein sequence ID" value="PWY79644.1"/>
    <property type="molecule type" value="Genomic_DNA"/>
</dbReference>
<feature type="compositionally biased region" description="Low complexity" evidence="1">
    <location>
        <begin position="109"/>
        <end position="145"/>
    </location>
</feature>
<reference evidence="2 3" key="1">
    <citation type="submission" date="2016-12" db="EMBL/GenBank/DDBJ databases">
        <title>The genomes of Aspergillus section Nigri reveals drivers in fungal speciation.</title>
        <authorList>
            <consortium name="DOE Joint Genome Institute"/>
            <person name="Vesth T.C."/>
            <person name="Nybo J."/>
            <person name="Theobald S."/>
            <person name="Brandl J."/>
            <person name="Frisvad J.C."/>
            <person name="Nielsen K.F."/>
            <person name="Lyhne E.K."/>
            <person name="Kogle M.E."/>
            <person name="Kuo A."/>
            <person name="Riley R."/>
            <person name="Clum A."/>
            <person name="Nolan M."/>
            <person name="Lipzen A."/>
            <person name="Salamov A."/>
            <person name="Henrissat B."/>
            <person name="Wiebenga A."/>
            <person name="De Vries R.P."/>
            <person name="Grigoriev I.V."/>
            <person name="Mortensen U.H."/>
            <person name="Andersen M.R."/>
            <person name="Baker S.E."/>
        </authorList>
    </citation>
    <scope>NUCLEOTIDE SEQUENCE [LARGE SCALE GENOMIC DNA]</scope>
    <source>
        <strain evidence="2 3">CBS 117.55</strain>
    </source>
</reference>
<evidence type="ECO:0000313" key="3">
    <source>
        <dbReference type="Proteomes" id="UP000247233"/>
    </source>
</evidence>
<dbReference type="AlphaFoldDB" id="A0A317VZ69"/>
<comment type="caution">
    <text evidence="2">The sequence shown here is derived from an EMBL/GenBank/DDBJ whole genome shotgun (WGS) entry which is preliminary data.</text>
</comment>
<feature type="compositionally biased region" description="Low complexity" evidence="1">
    <location>
        <begin position="153"/>
        <end position="167"/>
    </location>
</feature>
<sequence length="275" mass="29601">MNFYRLPPIHNHNHNHDPQPQPQPSPTSYIIIISGTHVTGKDTIATSLSQALHCPYLKGEYSFNSASSIARSREKHGYDRFTVFGQTWLRKMNRGGLWDAYANTNTNTITSNFSSRSRGGSSSASSAGSASNSSSASDSDSDSGPVPIPTPSIPSSVSSSASANPRPKNSSIKAIITAGAMRKPSRDAIRAIMLAQPEAVGVIFVVLQIGRETLVGRTVGAENPELEMRIIEEKVEDIRVPLAEEQDTLVVDALQDVDSLGDEIRGLVGRFCGYD</sequence>
<dbReference type="OrthoDB" id="3533051at2759"/>
<dbReference type="Proteomes" id="UP000247233">
    <property type="component" value="Unassembled WGS sequence"/>
</dbReference>
<feature type="region of interest" description="Disordered" evidence="1">
    <location>
        <begin position="1"/>
        <end position="26"/>
    </location>
</feature>
<keyword evidence="3" id="KW-1185">Reference proteome</keyword>
<accession>A0A317VZ69</accession>
<feature type="region of interest" description="Disordered" evidence="1">
    <location>
        <begin position="109"/>
        <end position="170"/>
    </location>
</feature>
<dbReference type="RefSeq" id="XP_025398667.1">
    <property type="nucleotide sequence ID" value="XM_025546672.1"/>
</dbReference>
<protein>
    <recommendedName>
        <fullName evidence="4">P-loop containing nucleoside triphosphate hydrolase protein</fullName>
    </recommendedName>
</protein>
<dbReference type="STRING" id="1448321.A0A317VZ69"/>
<dbReference type="SUPFAM" id="SSF52540">
    <property type="entry name" value="P-loop containing nucleoside triphosphate hydrolases"/>
    <property type="match status" value="1"/>
</dbReference>